<comment type="caution">
    <text evidence="1">The sequence shown here is derived from an EMBL/GenBank/DDBJ whole genome shotgun (WGS) entry which is preliminary data.</text>
</comment>
<keyword evidence="2" id="KW-1185">Reference proteome</keyword>
<gene>
    <name evidence="1" type="ORF">GCM10007320_54280</name>
</gene>
<evidence type="ECO:0000313" key="2">
    <source>
        <dbReference type="Proteomes" id="UP000626210"/>
    </source>
</evidence>
<dbReference type="InterPro" id="IPR019701">
    <property type="entry name" value="Phage_P22_NinX"/>
</dbReference>
<accession>A0ABQ3G9F5</accession>
<sequence>MRTADLTGPDLDAWVARAEGRKHIAILPMDASDDPAESEFACFADGHRFDPSVDPALGQPIMERERIGSMWDGLQEVWCAMVPGREPGLGGLMGGPSMLIAGMRARVVQVYGDQVPT</sequence>
<reference evidence="2" key="1">
    <citation type="journal article" date="2019" name="Int. J. Syst. Evol. Microbiol.">
        <title>The Global Catalogue of Microorganisms (GCM) 10K type strain sequencing project: providing services to taxonomists for standard genome sequencing and annotation.</title>
        <authorList>
            <consortium name="The Broad Institute Genomics Platform"/>
            <consortium name="The Broad Institute Genome Sequencing Center for Infectious Disease"/>
            <person name="Wu L."/>
            <person name="Ma J."/>
        </authorList>
    </citation>
    <scope>NUCLEOTIDE SEQUENCE [LARGE SCALE GENOMIC DNA]</scope>
    <source>
        <strain evidence="2">KCTC 23314</strain>
    </source>
</reference>
<dbReference type="RefSeq" id="WP_189690004.1">
    <property type="nucleotide sequence ID" value="NZ_BMYK01000026.1"/>
</dbReference>
<name>A0ABQ3G9F5_9BURK</name>
<protein>
    <submittedName>
        <fullName evidence="1">Uncharacterized protein</fullName>
    </submittedName>
</protein>
<evidence type="ECO:0000313" key="1">
    <source>
        <dbReference type="EMBL" id="GHC98490.1"/>
    </source>
</evidence>
<dbReference type="Proteomes" id="UP000626210">
    <property type="component" value="Unassembled WGS sequence"/>
</dbReference>
<dbReference type="Pfam" id="PF10765">
    <property type="entry name" value="Phage_P22_NinX"/>
    <property type="match status" value="1"/>
</dbReference>
<proteinExistence type="predicted"/>
<organism evidence="1 2">
    <name type="scientific">Pseudorhodoferax aquiterrae</name>
    <dbReference type="NCBI Taxonomy" id="747304"/>
    <lineage>
        <taxon>Bacteria</taxon>
        <taxon>Pseudomonadati</taxon>
        <taxon>Pseudomonadota</taxon>
        <taxon>Betaproteobacteria</taxon>
        <taxon>Burkholderiales</taxon>
        <taxon>Comamonadaceae</taxon>
    </lineage>
</organism>
<dbReference type="EMBL" id="BMYK01000026">
    <property type="protein sequence ID" value="GHC98490.1"/>
    <property type="molecule type" value="Genomic_DNA"/>
</dbReference>